<proteinExistence type="predicted"/>
<dbReference type="EMBL" id="LJCS01000204">
    <property type="protein sequence ID" value="KOY60076.1"/>
    <property type="molecule type" value="Genomic_DNA"/>
</dbReference>
<reference evidence="1 2" key="1">
    <citation type="submission" date="2015-09" db="EMBL/GenBank/DDBJ databases">
        <title>Draft genome sequence and assembly of Photorhabdus sp. VMG, a bacterial symbiont associated with Heterorhabditis zealandica.</title>
        <authorList>
            <person name="Naidoo S."/>
            <person name="Featherston J."/>
            <person name="Mothupi B."/>
            <person name="Gray V.M."/>
        </authorList>
    </citation>
    <scope>NUCLEOTIDE SEQUENCE [LARGE SCALE GENOMIC DNA]</scope>
    <source>
        <strain evidence="1 2">VMG</strain>
    </source>
</reference>
<dbReference type="Proteomes" id="UP000037727">
    <property type="component" value="Unassembled WGS sequence"/>
</dbReference>
<gene>
    <name evidence="1" type="ORF">AM629_21410</name>
</gene>
<evidence type="ECO:0000313" key="2">
    <source>
        <dbReference type="Proteomes" id="UP000037727"/>
    </source>
</evidence>
<evidence type="ECO:0000313" key="1">
    <source>
        <dbReference type="EMBL" id="KOY60076.1"/>
    </source>
</evidence>
<comment type="caution">
    <text evidence="1">The sequence shown here is derived from an EMBL/GenBank/DDBJ whole genome shotgun (WGS) entry which is preliminary data.</text>
</comment>
<accession>A0ABR5K6A3</accession>
<feature type="non-terminal residue" evidence="1">
    <location>
        <position position="122"/>
    </location>
</feature>
<sequence>MGRFFRFDDLSHQPGVGVVNLVSINGQMAPGFHRRRVVIEHPGLTGRGQGVIQLAADVHVAHAVNLRMMLVVERAGADVKLVPRRNHGGFAVLCGVIQGPRLEGELVPVNPSGAGVGQGVSR</sequence>
<protein>
    <submittedName>
        <fullName evidence="1">Uncharacterized protein</fullName>
    </submittedName>
</protein>
<keyword evidence="2" id="KW-1185">Reference proteome</keyword>
<organism evidence="1 2">
    <name type="scientific">Photorhabdus heterorhabditis</name>
    <dbReference type="NCBI Taxonomy" id="880156"/>
    <lineage>
        <taxon>Bacteria</taxon>
        <taxon>Pseudomonadati</taxon>
        <taxon>Pseudomonadota</taxon>
        <taxon>Gammaproteobacteria</taxon>
        <taxon>Enterobacterales</taxon>
        <taxon>Morganellaceae</taxon>
        <taxon>Photorhabdus</taxon>
    </lineage>
</organism>
<name>A0ABR5K6A3_9GAMM</name>